<keyword evidence="5" id="KW-0472">Membrane</keyword>
<dbReference type="GO" id="GO:0003700">
    <property type="term" value="F:DNA-binding transcription factor activity"/>
    <property type="evidence" value="ECO:0007669"/>
    <property type="project" value="TreeGrafter"/>
</dbReference>
<evidence type="ECO:0000256" key="5">
    <source>
        <dbReference type="SAM" id="Phobius"/>
    </source>
</evidence>
<reference evidence="8" key="1">
    <citation type="submission" date="2018-05" db="EMBL/GenBank/DDBJ databases">
        <title>Genome sequencing of Phenylobacterium sp. HYN0004.</title>
        <authorList>
            <person name="Yi H."/>
            <person name="Baek C."/>
        </authorList>
    </citation>
    <scope>NUCLEOTIDE SEQUENCE [LARGE SCALE GENOMIC DNA]</scope>
    <source>
        <strain evidence="8">HYN0004</strain>
    </source>
</reference>
<dbReference type="Proteomes" id="UP000247763">
    <property type="component" value="Chromosome"/>
</dbReference>
<evidence type="ECO:0000256" key="2">
    <source>
        <dbReference type="ARBA" id="ARBA00023125"/>
    </source>
</evidence>
<evidence type="ECO:0000256" key="3">
    <source>
        <dbReference type="ARBA" id="ARBA00023163"/>
    </source>
</evidence>
<keyword evidence="1" id="KW-0805">Transcription regulation</keyword>
<dbReference type="RefSeq" id="WP_110449381.1">
    <property type="nucleotide sequence ID" value="NZ_CP029479.1"/>
</dbReference>
<sequence length="197" mass="21099">MPRVLSDADVADFRARLCAAAEELFAEHGIEAVTMRQLATALGVSPMTPYRYFRDKDEIIDAVRTSAYNRFADALEAAFDAGGDAAARSIAVGEAYLDFAVDNSRAYALMFDLKDMEAPPSEGLLAAGERARACQVRHVQGLIDAGLVKGSAEDYGHVFWAIVYGFAGLVLLGQISPAEGRRLHRMACLGAIADAAP</sequence>
<evidence type="ECO:0000256" key="1">
    <source>
        <dbReference type="ARBA" id="ARBA00023015"/>
    </source>
</evidence>
<dbReference type="PROSITE" id="PS50977">
    <property type="entry name" value="HTH_TETR_2"/>
    <property type="match status" value="1"/>
</dbReference>
<feature type="DNA-binding region" description="H-T-H motif" evidence="4">
    <location>
        <begin position="34"/>
        <end position="53"/>
    </location>
</feature>
<dbReference type="AlphaFoldDB" id="A0A2Z3HNG8"/>
<dbReference type="Pfam" id="PF13305">
    <property type="entry name" value="TetR_C_33"/>
    <property type="match status" value="1"/>
</dbReference>
<evidence type="ECO:0000313" key="8">
    <source>
        <dbReference type="Proteomes" id="UP000247763"/>
    </source>
</evidence>
<keyword evidence="5" id="KW-0812">Transmembrane</keyword>
<dbReference type="SUPFAM" id="SSF48498">
    <property type="entry name" value="Tetracyclin repressor-like, C-terminal domain"/>
    <property type="match status" value="1"/>
</dbReference>
<dbReference type="InterPro" id="IPR009057">
    <property type="entry name" value="Homeodomain-like_sf"/>
</dbReference>
<name>A0A2Z3HNG8_9CAUL</name>
<keyword evidence="3" id="KW-0804">Transcription</keyword>
<dbReference type="InterPro" id="IPR050109">
    <property type="entry name" value="HTH-type_TetR-like_transc_reg"/>
</dbReference>
<keyword evidence="8" id="KW-1185">Reference proteome</keyword>
<evidence type="ECO:0000313" key="7">
    <source>
        <dbReference type="EMBL" id="AWM76812.1"/>
    </source>
</evidence>
<gene>
    <name evidence="7" type="ORF">HYN04_02965</name>
</gene>
<feature type="transmembrane region" description="Helical" evidence="5">
    <location>
        <begin position="158"/>
        <end position="176"/>
    </location>
</feature>
<dbReference type="GO" id="GO:0000976">
    <property type="term" value="F:transcription cis-regulatory region binding"/>
    <property type="evidence" value="ECO:0007669"/>
    <property type="project" value="TreeGrafter"/>
</dbReference>
<dbReference type="EMBL" id="CP029479">
    <property type="protein sequence ID" value="AWM76812.1"/>
    <property type="molecule type" value="Genomic_DNA"/>
</dbReference>
<dbReference type="PRINTS" id="PR00455">
    <property type="entry name" value="HTHTETR"/>
</dbReference>
<organism evidence="7 8">
    <name type="scientific">Phenylobacterium parvum</name>
    <dbReference type="NCBI Taxonomy" id="2201350"/>
    <lineage>
        <taxon>Bacteria</taxon>
        <taxon>Pseudomonadati</taxon>
        <taxon>Pseudomonadota</taxon>
        <taxon>Alphaproteobacteria</taxon>
        <taxon>Caulobacterales</taxon>
        <taxon>Caulobacteraceae</taxon>
        <taxon>Phenylobacterium</taxon>
    </lineage>
</organism>
<dbReference type="PANTHER" id="PTHR30055:SF234">
    <property type="entry name" value="HTH-TYPE TRANSCRIPTIONAL REGULATOR BETI"/>
    <property type="match status" value="1"/>
</dbReference>
<dbReference type="PANTHER" id="PTHR30055">
    <property type="entry name" value="HTH-TYPE TRANSCRIPTIONAL REGULATOR RUTR"/>
    <property type="match status" value="1"/>
</dbReference>
<protein>
    <submittedName>
        <fullName evidence="7">TetR family transcriptional regulator</fullName>
    </submittedName>
</protein>
<evidence type="ECO:0000259" key="6">
    <source>
        <dbReference type="PROSITE" id="PS50977"/>
    </source>
</evidence>
<dbReference type="KEGG" id="phb:HYN04_02965"/>
<dbReference type="SUPFAM" id="SSF46689">
    <property type="entry name" value="Homeodomain-like"/>
    <property type="match status" value="1"/>
</dbReference>
<keyword evidence="2 4" id="KW-0238">DNA-binding</keyword>
<evidence type="ECO:0000256" key="4">
    <source>
        <dbReference type="PROSITE-ProRule" id="PRU00335"/>
    </source>
</evidence>
<dbReference type="InterPro" id="IPR001647">
    <property type="entry name" value="HTH_TetR"/>
</dbReference>
<dbReference type="Pfam" id="PF00440">
    <property type="entry name" value="TetR_N"/>
    <property type="match status" value="1"/>
</dbReference>
<dbReference type="Gene3D" id="1.10.357.10">
    <property type="entry name" value="Tetracycline Repressor, domain 2"/>
    <property type="match status" value="1"/>
</dbReference>
<dbReference type="OrthoDB" id="9787680at2"/>
<proteinExistence type="predicted"/>
<dbReference type="InterPro" id="IPR036271">
    <property type="entry name" value="Tet_transcr_reg_TetR-rel_C_sf"/>
</dbReference>
<feature type="domain" description="HTH tetR-type" evidence="6">
    <location>
        <begin position="11"/>
        <end position="71"/>
    </location>
</feature>
<dbReference type="InterPro" id="IPR025996">
    <property type="entry name" value="MT1864/Rv1816-like_C"/>
</dbReference>
<keyword evidence="5" id="KW-1133">Transmembrane helix</keyword>
<accession>A0A2Z3HNG8</accession>